<accession>A0A1Q8YBV8</accession>
<comment type="caution">
    <text evidence="1">The sequence shown here is derived from an EMBL/GenBank/DDBJ whole genome shotgun (WGS) entry which is preliminary data.</text>
</comment>
<organism evidence="1 2">
    <name type="scientific">Rhodoferax antarcticus ANT.BR</name>
    <dbReference type="NCBI Taxonomy" id="1111071"/>
    <lineage>
        <taxon>Bacteria</taxon>
        <taxon>Pseudomonadati</taxon>
        <taxon>Pseudomonadota</taxon>
        <taxon>Betaproteobacteria</taxon>
        <taxon>Burkholderiales</taxon>
        <taxon>Comamonadaceae</taxon>
        <taxon>Rhodoferax</taxon>
    </lineage>
</organism>
<proteinExistence type="predicted"/>
<evidence type="ECO:0000313" key="2">
    <source>
        <dbReference type="Proteomes" id="UP000185911"/>
    </source>
</evidence>
<keyword evidence="2" id="KW-1185">Reference proteome</keyword>
<protein>
    <submittedName>
        <fullName evidence="1">Uncharacterized protein</fullName>
    </submittedName>
</protein>
<name>A0A1Q8YBV8_9BURK</name>
<sequence>MIDWTLIESGCIFMECLEGFERPVAMWSQKAASRMVQGLGLVVKL</sequence>
<dbReference type="Proteomes" id="UP000185911">
    <property type="component" value="Unassembled WGS sequence"/>
</dbReference>
<gene>
    <name evidence="1" type="ORF">BLL52_3164</name>
</gene>
<reference evidence="1 2" key="1">
    <citation type="submission" date="2017-01" db="EMBL/GenBank/DDBJ databases">
        <title>Genome sequence of Rhodoferax antarcticus ANT.BR, a psychrophilic purple nonsulfur bacterium from an Antarctic microbial mat.</title>
        <authorList>
            <person name="Baker J."/>
            <person name="Riester C."/>
            <person name="Skinner B."/>
            <person name="Newell A."/>
            <person name="Swingley W."/>
            <person name="Madigan M."/>
            <person name="Jung D."/>
            <person name="Asao M."/>
            <person name="Chen M."/>
            <person name="Loughlin P."/>
            <person name="Pan H."/>
            <person name="Lin S."/>
            <person name="Li N."/>
            <person name="Shaw J."/>
            <person name="Prado M."/>
            <person name="Sherman C."/>
            <person name="Li X."/>
            <person name="Tang J."/>
            <person name="Blankenship R."/>
            <person name="Zhao T."/>
            <person name="Touchman J."/>
            <person name="Sattley M."/>
        </authorList>
    </citation>
    <scope>NUCLEOTIDE SEQUENCE [LARGE SCALE GENOMIC DNA]</scope>
    <source>
        <strain evidence="1 2">ANT.BR</strain>
    </source>
</reference>
<dbReference type="EMBL" id="MSYM01000016">
    <property type="protein sequence ID" value="OLP05497.1"/>
    <property type="molecule type" value="Genomic_DNA"/>
</dbReference>
<evidence type="ECO:0000313" key="1">
    <source>
        <dbReference type="EMBL" id="OLP05497.1"/>
    </source>
</evidence>
<dbReference type="AlphaFoldDB" id="A0A1Q8YBV8"/>